<comment type="subcellular location">
    <subcellularLocation>
        <location evidence="2">Golgi apparatus</location>
        <location evidence="2">Golgi stack membrane</location>
        <topology evidence="2">Single-pass type II membrane protein</topology>
    </subcellularLocation>
</comment>
<dbReference type="InterPro" id="IPR036291">
    <property type="entry name" value="NAD(P)-bd_dom_sf"/>
</dbReference>
<keyword evidence="8" id="KW-0210">Decarboxylase</keyword>
<evidence type="ECO:0000256" key="15">
    <source>
        <dbReference type="ARBA" id="ARBA00023239"/>
    </source>
</evidence>
<comment type="similarity">
    <text evidence="4">Belongs to the NAD(P)-dependent epimerase/dehydratase family. UDP-glucuronic acid decarboxylase subfamily.</text>
</comment>
<evidence type="ECO:0000256" key="2">
    <source>
        <dbReference type="ARBA" id="ARBA00004447"/>
    </source>
</evidence>
<evidence type="ECO:0000256" key="7">
    <source>
        <dbReference type="ARBA" id="ARBA00022692"/>
    </source>
</evidence>
<name>A0A8J9UM23_9NEOP</name>
<dbReference type="GO" id="GO:0033320">
    <property type="term" value="P:UDP-D-xylose biosynthetic process"/>
    <property type="evidence" value="ECO:0007669"/>
    <property type="project" value="UniProtKB-UniPathway"/>
</dbReference>
<dbReference type="Pfam" id="PF16363">
    <property type="entry name" value="GDP_Man_Dehyd"/>
    <property type="match status" value="1"/>
</dbReference>
<dbReference type="PANTHER" id="PTHR43078">
    <property type="entry name" value="UDP-GLUCURONIC ACID DECARBOXYLASE-RELATED"/>
    <property type="match status" value="1"/>
</dbReference>
<feature type="coiled-coil region" evidence="18">
    <location>
        <begin position="112"/>
        <end position="139"/>
    </location>
</feature>
<evidence type="ECO:0000313" key="20">
    <source>
        <dbReference type="EMBL" id="CAH0722628.1"/>
    </source>
</evidence>
<evidence type="ECO:0000256" key="13">
    <source>
        <dbReference type="ARBA" id="ARBA00023136"/>
    </source>
</evidence>
<dbReference type="Gene3D" id="3.40.50.720">
    <property type="entry name" value="NAD(P)-binding Rossmann-like Domain"/>
    <property type="match status" value="1"/>
</dbReference>
<keyword evidence="21" id="KW-1185">Reference proteome</keyword>
<keyword evidence="13" id="KW-0472">Membrane</keyword>
<evidence type="ECO:0000256" key="4">
    <source>
        <dbReference type="ARBA" id="ARBA00007505"/>
    </source>
</evidence>
<proteinExistence type="inferred from homology"/>
<keyword evidence="7" id="KW-0812">Transmembrane</keyword>
<organism evidence="20 21">
    <name type="scientific">Brenthis ino</name>
    <name type="common">lesser marbled fritillary</name>
    <dbReference type="NCBI Taxonomy" id="405034"/>
    <lineage>
        <taxon>Eukaryota</taxon>
        <taxon>Metazoa</taxon>
        <taxon>Ecdysozoa</taxon>
        <taxon>Arthropoda</taxon>
        <taxon>Hexapoda</taxon>
        <taxon>Insecta</taxon>
        <taxon>Pterygota</taxon>
        <taxon>Neoptera</taxon>
        <taxon>Endopterygota</taxon>
        <taxon>Lepidoptera</taxon>
        <taxon>Glossata</taxon>
        <taxon>Ditrysia</taxon>
        <taxon>Papilionoidea</taxon>
        <taxon>Nymphalidae</taxon>
        <taxon>Heliconiinae</taxon>
        <taxon>Argynnini</taxon>
        <taxon>Brenthis</taxon>
    </lineage>
</organism>
<dbReference type="GO" id="GO:0070403">
    <property type="term" value="F:NAD+ binding"/>
    <property type="evidence" value="ECO:0007669"/>
    <property type="project" value="InterPro"/>
</dbReference>
<dbReference type="GO" id="GO:0042732">
    <property type="term" value="P:D-xylose metabolic process"/>
    <property type="evidence" value="ECO:0007669"/>
    <property type="project" value="InterPro"/>
</dbReference>
<dbReference type="EMBL" id="OV170223">
    <property type="protein sequence ID" value="CAH0722628.1"/>
    <property type="molecule type" value="Genomic_DNA"/>
</dbReference>
<accession>A0A8J9UM23</accession>
<comment type="catalytic activity">
    <reaction evidence="17">
        <text>UDP-alpha-D-glucuronate + H(+) = UDP-alpha-D-xylose + CO2</text>
        <dbReference type="Rhea" id="RHEA:23916"/>
        <dbReference type="ChEBI" id="CHEBI:15378"/>
        <dbReference type="ChEBI" id="CHEBI:16526"/>
        <dbReference type="ChEBI" id="CHEBI:57632"/>
        <dbReference type="ChEBI" id="CHEBI:58052"/>
        <dbReference type="EC" id="4.1.1.35"/>
    </reaction>
    <physiologicalReaction direction="left-to-right" evidence="17">
        <dbReference type="Rhea" id="RHEA:23917"/>
    </physiologicalReaction>
</comment>
<dbReference type="GO" id="GO:0048040">
    <property type="term" value="F:UDP-glucuronate decarboxylase activity"/>
    <property type="evidence" value="ECO:0007669"/>
    <property type="project" value="UniProtKB-EC"/>
</dbReference>
<comment type="cofactor">
    <cofactor evidence="1">
        <name>NAD(+)</name>
        <dbReference type="ChEBI" id="CHEBI:57540"/>
    </cofactor>
</comment>
<keyword evidence="14" id="KW-0325">Glycoprotein</keyword>
<dbReference type="OrthoDB" id="331544at2759"/>
<evidence type="ECO:0000256" key="14">
    <source>
        <dbReference type="ARBA" id="ARBA00023180"/>
    </source>
</evidence>
<dbReference type="PANTHER" id="PTHR43078:SF6">
    <property type="entry name" value="UDP-GLUCURONIC ACID DECARBOXYLASE 1"/>
    <property type="match status" value="1"/>
</dbReference>
<evidence type="ECO:0000256" key="6">
    <source>
        <dbReference type="ARBA" id="ARBA00018816"/>
    </source>
</evidence>
<evidence type="ECO:0000313" key="21">
    <source>
        <dbReference type="Proteomes" id="UP000838878"/>
    </source>
</evidence>
<dbReference type="EC" id="4.1.1.35" evidence="5"/>
<evidence type="ECO:0000259" key="19">
    <source>
        <dbReference type="Pfam" id="PF16363"/>
    </source>
</evidence>
<keyword evidence="15" id="KW-0456">Lyase</keyword>
<evidence type="ECO:0000256" key="9">
    <source>
        <dbReference type="ARBA" id="ARBA00022968"/>
    </source>
</evidence>
<protein>
    <recommendedName>
        <fullName evidence="6">UDP-glucuronic acid decarboxylase 1</fullName>
        <ecNumber evidence="5">4.1.1.35</ecNumber>
    </recommendedName>
    <alternativeName>
        <fullName evidence="16">UDP-glucuronate decarboxylase 1</fullName>
    </alternativeName>
</protein>
<sequence>MVLHYKLTRQNFKSLRTLTSQVNHSNIVSRKTQQFNTFFRHDTAIIKIPKDCNHRLCFIFAQDKINNIDTGRQHQRVDNDVQDLAYRDFKPKRNDYSHNQNILNNMETNKVDDNTKQELQEARARIDQLEKKIAILEGRIPQKYPDVKYLGYKERKRILVTGGAGFVGSHLVDILMIQGHEVIVVDNFFTGRKRNVEHWFGHRNFEMIHHDIVNPLYIEADEIYHLASPASPPHYMQNPVKTIKTNTLGTINMLGLARRVGAKILIASTSEVYGDPMVHPQPESYWGHVNPIGPRACYDEGKRVAETLAYSYAKQENVSVRVARIFNTYGPRMHISDGRVVSNFVMQALQNLTITVYGNGKQTRSFCYVSDLVDGLLALMASSYTLPVNIGNPVEHTIEEFAVIIKNLVPGCRSMVATGAAVEDDPQRRRPDITLAKTHLHWSPKVSLQDGLQRTIDYFREELSRTTFYNNQTYIDIKVKNSH</sequence>
<dbReference type="InterPro" id="IPR044516">
    <property type="entry name" value="UXS-like"/>
</dbReference>
<keyword evidence="12" id="KW-0333">Golgi apparatus</keyword>
<keyword evidence="11" id="KW-0520">NAD</keyword>
<feature type="domain" description="NAD(P)-binding" evidence="19">
    <location>
        <begin position="159"/>
        <end position="454"/>
    </location>
</feature>
<evidence type="ECO:0000256" key="11">
    <source>
        <dbReference type="ARBA" id="ARBA00023027"/>
    </source>
</evidence>
<evidence type="ECO:0000256" key="10">
    <source>
        <dbReference type="ARBA" id="ARBA00022989"/>
    </source>
</evidence>
<dbReference type="GO" id="GO:0032580">
    <property type="term" value="C:Golgi cisterna membrane"/>
    <property type="evidence" value="ECO:0007669"/>
    <property type="project" value="UniProtKB-SubCell"/>
</dbReference>
<dbReference type="SUPFAM" id="SSF51735">
    <property type="entry name" value="NAD(P)-binding Rossmann-fold domains"/>
    <property type="match status" value="1"/>
</dbReference>
<evidence type="ECO:0000256" key="18">
    <source>
        <dbReference type="SAM" id="Coils"/>
    </source>
</evidence>
<dbReference type="Proteomes" id="UP000838878">
    <property type="component" value="Chromosome 3"/>
</dbReference>
<evidence type="ECO:0000256" key="16">
    <source>
        <dbReference type="ARBA" id="ARBA00031585"/>
    </source>
</evidence>
<dbReference type="UniPathway" id="UPA00796">
    <property type="reaction ID" value="UER00771"/>
</dbReference>
<keyword evidence="9" id="KW-0735">Signal-anchor</keyword>
<dbReference type="InterPro" id="IPR016040">
    <property type="entry name" value="NAD(P)-bd_dom"/>
</dbReference>
<feature type="non-terminal residue" evidence="20">
    <location>
        <position position="483"/>
    </location>
</feature>
<dbReference type="FunFam" id="3.40.50.720:FF:000065">
    <property type="entry name" value="UDP-glucuronic acid decarboxylase 1"/>
    <property type="match status" value="1"/>
</dbReference>
<evidence type="ECO:0000256" key="3">
    <source>
        <dbReference type="ARBA" id="ARBA00005100"/>
    </source>
</evidence>
<keyword evidence="10" id="KW-1133">Transmembrane helix</keyword>
<reference evidence="20" key="1">
    <citation type="submission" date="2021-12" db="EMBL/GenBank/DDBJ databases">
        <authorList>
            <person name="Martin H S."/>
        </authorList>
    </citation>
    <scope>NUCLEOTIDE SEQUENCE</scope>
</reference>
<evidence type="ECO:0000256" key="17">
    <source>
        <dbReference type="ARBA" id="ARBA00049410"/>
    </source>
</evidence>
<comment type="pathway">
    <text evidence="3">Nucleotide-sugar biosynthesis; UDP-alpha-D-xylose biosynthesis; UDP-alpha-D-xylose from UDP-alpha-D-glucuronate: step 1/1.</text>
</comment>
<evidence type="ECO:0000256" key="5">
    <source>
        <dbReference type="ARBA" id="ARBA00012290"/>
    </source>
</evidence>
<evidence type="ECO:0000256" key="12">
    <source>
        <dbReference type="ARBA" id="ARBA00023034"/>
    </source>
</evidence>
<evidence type="ECO:0000256" key="1">
    <source>
        <dbReference type="ARBA" id="ARBA00001911"/>
    </source>
</evidence>
<keyword evidence="18" id="KW-0175">Coiled coil</keyword>
<dbReference type="CDD" id="cd05230">
    <property type="entry name" value="UGD_SDR_e"/>
    <property type="match status" value="1"/>
</dbReference>
<evidence type="ECO:0000256" key="8">
    <source>
        <dbReference type="ARBA" id="ARBA00022793"/>
    </source>
</evidence>
<dbReference type="AlphaFoldDB" id="A0A8J9UM23"/>
<gene>
    <name evidence="20" type="ORF">BINO364_LOCUS8560</name>
</gene>